<name>A0A4Y2SEL8_ARAVE</name>
<organism evidence="1 2">
    <name type="scientific">Araneus ventricosus</name>
    <name type="common">Orbweaver spider</name>
    <name type="synonym">Epeira ventricosa</name>
    <dbReference type="NCBI Taxonomy" id="182803"/>
    <lineage>
        <taxon>Eukaryota</taxon>
        <taxon>Metazoa</taxon>
        <taxon>Ecdysozoa</taxon>
        <taxon>Arthropoda</taxon>
        <taxon>Chelicerata</taxon>
        <taxon>Arachnida</taxon>
        <taxon>Araneae</taxon>
        <taxon>Araneomorphae</taxon>
        <taxon>Entelegynae</taxon>
        <taxon>Araneoidea</taxon>
        <taxon>Araneidae</taxon>
        <taxon>Araneus</taxon>
    </lineage>
</organism>
<evidence type="ECO:0000313" key="2">
    <source>
        <dbReference type="Proteomes" id="UP000499080"/>
    </source>
</evidence>
<dbReference type="PANTHER" id="PTHR47326:SF1">
    <property type="entry name" value="HTH PSQ-TYPE DOMAIN-CONTAINING PROTEIN"/>
    <property type="match status" value="1"/>
</dbReference>
<dbReference type="Proteomes" id="UP000499080">
    <property type="component" value="Unassembled WGS sequence"/>
</dbReference>
<dbReference type="InterPro" id="IPR036397">
    <property type="entry name" value="RNaseH_sf"/>
</dbReference>
<comment type="caution">
    <text evidence="1">The sequence shown here is derived from an EMBL/GenBank/DDBJ whole genome shotgun (WGS) entry which is preliminary data.</text>
</comment>
<sequence length="123" mass="14121">MNILWSDDTNFTLDGVVNTQNCLIWGTVNPNVVHETSLHPDYITVWSDFSADFILCPFFFEENTPHGSQRCSITGARYCDLRQDLSFLPYRTRAFRGYCLHSRWCTTSHCQSSAGTASCPLWR</sequence>
<dbReference type="GO" id="GO:0003676">
    <property type="term" value="F:nucleic acid binding"/>
    <property type="evidence" value="ECO:0007669"/>
    <property type="project" value="InterPro"/>
</dbReference>
<dbReference type="Gene3D" id="3.30.420.10">
    <property type="entry name" value="Ribonuclease H-like superfamily/Ribonuclease H"/>
    <property type="match status" value="1"/>
</dbReference>
<reference evidence="1 2" key="1">
    <citation type="journal article" date="2019" name="Sci. Rep.">
        <title>Orb-weaving spider Araneus ventricosus genome elucidates the spidroin gene catalogue.</title>
        <authorList>
            <person name="Kono N."/>
            <person name="Nakamura H."/>
            <person name="Ohtoshi R."/>
            <person name="Moran D.A.P."/>
            <person name="Shinohara A."/>
            <person name="Yoshida Y."/>
            <person name="Fujiwara M."/>
            <person name="Mori M."/>
            <person name="Tomita M."/>
            <person name="Arakawa K."/>
        </authorList>
    </citation>
    <scope>NUCLEOTIDE SEQUENCE [LARGE SCALE GENOMIC DNA]</scope>
</reference>
<protein>
    <submittedName>
        <fullName evidence="1">Uncharacterized protein</fullName>
    </submittedName>
</protein>
<keyword evidence="2" id="KW-1185">Reference proteome</keyword>
<gene>
    <name evidence="1" type="ORF">AVEN_55259_1</name>
</gene>
<accession>A0A4Y2SEL8</accession>
<dbReference type="OrthoDB" id="7946534at2759"/>
<proteinExistence type="predicted"/>
<dbReference type="AlphaFoldDB" id="A0A4Y2SEL8"/>
<dbReference type="PANTHER" id="PTHR47326">
    <property type="entry name" value="TRANSPOSABLE ELEMENT TC3 TRANSPOSASE-LIKE PROTEIN"/>
    <property type="match status" value="1"/>
</dbReference>
<dbReference type="EMBL" id="BGPR01021331">
    <property type="protein sequence ID" value="GBN86517.1"/>
    <property type="molecule type" value="Genomic_DNA"/>
</dbReference>
<evidence type="ECO:0000313" key="1">
    <source>
        <dbReference type="EMBL" id="GBN86517.1"/>
    </source>
</evidence>